<sequence>MKITRFIFQGVLLVFVFCSFSTIESNRTTYSNQQILNETTTNDSVVGVWKYSMSNVDAPYENGVFFITQKEDSYDVALKLSTGILTGQDVIVTENGIDFNVNFEGLKRVSFVLIVKGDKIMGETFSEIGSSEIYGVRQIPGR</sequence>
<dbReference type="RefSeq" id="WP_091902594.1">
    <property type="nucleotide sequence ID" value="NZ_FOYX01000001.1"/>
</dbReference>
<organism evidence="1 2">
    <name type="scientific">Maribacter stanieri</name>
    <dbReference type="NCBI Taxonomy" id="440514"/>
    <lineage>
        <taxon>Bacteria</taxon>
        <taxon>Pseudomonadati</taxon>
        <taxon>Bacteroidota</taxon>
        <taxon>Flavobacteriia</taxon>
        <taxon>Flavobacteriales</taxon>
        <taxon>Flavobacteriaceae</taxon>
        <taxon>Maribacter</taxon>
    </lineage>
</organism>
<accession>A0A1I6IGA6</accession>
<dbReference type="Proteomes" id="UP000199462">
    <property type="component" value="Unassembled WGS sequence"/>
</dbReference>
<dbReference type="EMBL" id="FOYX01000001">
    <property type="protein sequence ID" value="SFR65689.1"/>
    <property type="molecule type" value="Genomic_DNA"/>
</dbReference>
<name>A0A1I6IGA6_9FLAO</name>
<gene>
    <name evidence="1" type="ORF">SAMN04488010_1652</name>
</gene>
<evidence type="ECO:0000313" key="1">
    <source>
        <dbReference type="EMBL" id="SFR65689.1"/>
    </source>
</evidence>
<keyword evidence="2" id="KW-1185">Reference proteome</keyword>
<reference evidence="2" key="1">
    <citation type="submission" date="2016-10" db="EMBL/GenBank/DDBJ databases">
        <authorList>
            <person name="Varghese N."/>
            <person name="Submissions S."/>
        </authorList>
    </citation>
    <scope>NUCLEOTIDE SEQUENCE [LARGE SCALE GENOMIC DNA]</scope>
    <source>
        <strain evidence="2">DSM 19891</strain>
    </source>
</reference>
<dbReference type="AlphaFoldDB" id="A0A1I6IGA6"/>
<evidence type="ECO:0000313" key="2">
    <source>
        <dbReference type="Proteomes" id="UP000199462"/>
    </source>
</evidence>
<proteinExistence type="predicted"/>
<dbReference type="STRING" id="440514.SAMN04488010_1652"/>
<protein>
    <recommendedName>
        <fullName evidence="3">Lipocalin-like domain-containing protein</fullName>
    </recommendedName>
</protein>
<evidence type="ECO:0008006" key="3">
    <source>
        <dbReference type="Google" id="ProtNLM"/>
    </source>
</evidence>